<proteinExistence type="predicted"/>
<dbReference type="InterPro" id="IPR040624">
    <property type="entry name" value="HalOD1"/>
</dbReference>
<evidence type="ECO:0000313" key="3">
    <source>
        <dbReference type="EMBL" id="SMO58642.1"/>
    </source>
</evidence>
<feature type="compositionally biased region" description="Basic and acidic residues" evidence="1">
    <location>
        <begin position="16"/>
        <end position="27"/>
    </location>
</feature>
<gene>
    <name evidence="3" type="ORF">SAMN06264867_104184</name>
</gene>
<feature type="domain" description="Halobacterial output" evidence="2">
    <location>
        <begin position="26"/>
        <end position="96"/>
    </location>
</feature>
<feature type="region of interest" description="Disordered" evidence="1">
    <location>
        <begin position="1"/>
        <end position="27"/>
    </location>
</feature>
<accession>A0A521CGV7</accession>
<evidence type="ECO:0000259" key="2">
    <source>
        <dbReference type="Pfam" id="PF18545"/>
    </source>
</evidence>
<sequence length="101" mass="10341">MSNATTDVSDAGSRSEPVRVPHGRGDRSPVLAVADAVADLAGVDPDALGEEAGIVLCDHVDPDALAALVTHCPDGDVALSFSVGEYDVRVDCDEAVVRLAD</sequence>
<dbReference type="OrthoDB" id="271604at2157"/>
<name>A0A521CGV7_9EURY</name>
<dbReference type="RefSeq" id="WP_142986241.1">
    <property type="nucleotide sequence ID" value="NZ_FXTD01000004.1"/>
</dbReference>
<dbReference type="EMBL" id="FXTD01000004">
    <property type="protein sequence ID" value="SMO58642.1"/>
    <property type="molecule type" value="Genomic_DNA"/>
</dbReference>
<dbReference type="AlphaFoldDB" id="A0A521CGV7"/>
<organism evidence="3 4">
    <name type="scientific">Halorubrum cibi</name>
    <dbReference type="NCBI Taxonomy" id="413815"/>
    <lineage>
        <taxon>Archaea</taxon>
        <taxon>Methanobacteriati</taxon>
        <taxon>Methanobacteriota</taxon>
        <taxon>Stenosarchaea group</taxon>
        <taxon>Halobacteria</taxon>
        <taxon>Halobacteriales</taxon>
        <taxon>Haloferacaceae</taxon>
        <taxon>Halorubrum</taxon>
    </lineage>
</organism>
<protein>
    <recommendedName>
        <fullName evidence="2">Halobacterial output domain-containing protein</fullName>
    </recommendedName>
</protein>
<evidence type="ECO:0000256" key="1">
    <source>
        <dbReference type="SAM" id="MobiDB-lite"/>
    </source>
</evidence>
<dbReference type="Pfam" id="PF18545">
    <property type="entry name" value="HalOD1"/>
    <property type="match status" value="1"/>
</dbReference>
<keyword evidence="4" id="KW-1185">Reference proteome</keyword>
<reference evidence="3 4" key="1">
    <citation type="submission" date="2017-05" db="EMBL/GenBank/DDBJ databases">
        <authorList>
            <person name="Varghese N."/>
            <person name="Submissions S."/>
        </authorList>
    </citation>
    <scope>NUCLEOTIDE SEQUENCE [LARGE SCALE GENOMIC DNA]</scope>
    <source>
        <strain evidence="3 4">DSM 19504</strain>
    </source>
</reference>
<dbReference type="Proteomes" id="UP000319712">
    <property type="component" value="Unassembled WGS sequence"/>
</dbReference>
<evidence type="ECO:0000313" key="4">
    <source>
        <dbReference type="Proteomes" id="UP000319712"/>
    </source>
</evidence>